<keyword evidence="5" id="KW-0456">Lyase</keyword>
<keyword evidence="6" id="KW-1185">Reference proteome</keyword>
<dbReference type="AlphaFoldDB" id="A1ZDN6"/>
<dbReference type="PIRSF" id="PIRSF001434">
    <property type="entry name" value="CGS"/>
    <property type="match status" value="1"/>
</dbReference>
<dbReference type="Proteomes" id="UP000004095">
    <property type="component" value="Unassembled WGS sequence"/>
</dbReference>
<comment type="cofactor">
    <cofactor evidence="1 4">
        <name>pyridoxal 5'-phosphate</name>
        <dbReference type="ChEBI" id="CHEBI:597326"/>
    </cofactor>
</comment>
<name>A1ZDN6_MICM2</name>
<dbReference type="InterPro" id="IPR054542">
    <property type="entry name" value="Cys_met_metab_PP"/>
</dbReference>
<dbReference type="GO" id="GO:0005737">
    <property type="term" value="C:cytoplasm"/>
    <property type="evidence" value="ECO:0007669"/>
    <property type="project" value="TreeGrafter"/>
</dbReference>
<proteinExistence type="inferred from homology"/>
<dbReference type="PROSITE" id="PS00868">
    <property type="entry name" value="CYS_MET_METAB_PP"/>
    <property type="match status" value="1"/>
</dbReference>
<dbReference type="RefSeq" id="WP_002693662.1">
    <property type="nucleotide sequence ID" value="NZ_AAWS01000002.1"/>
</dbReference>
<dbReference type="FunFam" id="3.90.1150.10:FF:000033">
    <property type="entry name" value="Cystathionine gamma-synthase"/>
    <property type="match status" value="1"/>
</dbReference>
<evidence type="ECO:0000313" key="6">
    <source>
        <dbReference type="Proteomes" id="UP000004095"/>
    </source>
</evidence>
<gene>
    <name evidence="5" type="ORF">M23134_05281</name>
</gene>
<protein>
    <submittedName>
        <fullName evidence="5">Cystathionine beta-lyase</fullName>
        <ecNumber evidence="5">4.4.1.8</ecNumber>
    </submittedName>
</protein>
<dbReference type="EMBL" id="AAWS01000002">
    <property type="protein sequence ID" value="EAY31775.1"/>
    <property type="molecule type" value="Genomic_DNA"/>
</dbReference>
<evidence type="ECO:0000256" key="4">
    <source>
        <dbReference type="RuleBase" id="RU362118"/>
    </source>
</evidence>
<comment type="similarity">
    <text evidence="4">Belongs to the trans-sulfuration enzymes family.</text>
</comment>
<evidence type="ECO:0000313" key="5">
    <source>
        <dbReference type="EMBL" id="EAY31775.1"/>
    </source>
</evidence>
<dbReference type="EC" id="4.4.1.8" evidence="5"/>
<evidence type="ECO:0000256" key="2">
    <source>
        <dbReference type="ARBA" id="ARBA00022898"/>
    </source>
</evidence>
<dbReference type="eggNOG" id="COG0626">
    <property type="taxonomic scope" value="Bacteria"/>
</dbReference>
<dbReference type="OrthoDB" id="634606at2"/>
<dbReference type="PANTHER" id="PTHR11808:SF86">
    <property type="entry name" value="METHIONINE GAMMA-LYASE"/>
    <property type="match status" value="1"/>
</dbReference>
<feature type="modified residue" description="N6-(pyridoxal phosphate)lysine" evidence="3">
    <location>
        <position position="198"/>
    </location>
</feature>
<evidence type="ECO:0000256" key="3">
    <source>
        <dbReference type="PIRSR" id="PIRSR001434-2"/>
    </source>
</evidence>
<dbReference type="GO" id="GO:0030170">
    <property type="term" value="F:pyridoxal phosphate binding"/>
    <property type="evidence" value="ECO:0007669"/>
    <property type="project" value="InterPro"/>
</dbReference>
<keyword evidence="2 3" id="KW-0663">Pyridoxal phosphate</keyword>
<dbReference type="InterPro" id="IPR015421">
    <property type="entry name" value="PyrdxlP-dep_Trfase_major"/>
</dbReference>
<dbReference type="InterPro" id="IPR015424">
    <property type="entry name" value="PyrdxlP-dep_Trfase"/>
</dbReference>
<dbReference type="InterPro" id="IPR000277">
    <property type="entry name" value="Cys/Met-Metab_PyrdxlP-dep_enz"/>
</dbReference>
<dbReference type="GO" id="GO:0016846">
    <property type="term" value="F:carbon-sulfur lyase activity"/>
    <property type="evidence" value="ECO:0007669"/>
    <property type="project" value="TreeGrafter"/>
</dbReference>
<dbReference type="Gene3D" id="3.90.1150.10">
    <property type="entry name" value="Aspartate Aminotransferase, domain 1"/>
    <property type="match status" value="1"/>
</dbReference>
<dbReference type="Gene3D" id="3.40.640.10">
    <property type="entry name" value="Type I PLP-dependent aspartate aminotransferase-like (Major domain)"/>
    <property type="match status" value="1"/>
</dbReference>
<sequence length="380" mass="41797">MASEIAKDTLCVHTGTYHDQAQPGINSPIYTSSSFEYLDTDARTYPRYFNTPNQESVVKKLAALESGEDGIIFGSGMAAISTTLLALLKKEDHVLFQADLYGGTQRFITTDFPRFGIEYSFGDATNIEMFEEAIQFNTKLIYIETPSNPLLRLTDIEKIVALAKQYGVLTMIDNTFASPINQNPIPMGIDLVMHSGTKYLGGHSDLSCGAIIGSKGLVAQIKSTATHFGGNLNAQTCYLLERSLKTLALRVRQQTYNAQKLAEFMEKHPKVKKVHYPGLESHPQHDIAKRQMEGYGAMLAVELHGNADETRQFLRKLKIVTPAMSLGGVETSICEPATTSHAKISAEQRQNLGISDSLLRISVGIEATEDLIADFEQALP</sequence>
<dbReference type="InterPro" id="IPR015422">
    <property type="entry name" value="PyrdxlP-dep_Trfase_small"/>
</dbReference>
<dbReference type="PANTHER" id="PTHR11808">
    <property type="entry name" value="TRANS-SULFURATION ENZYME FAMILY MEMBER"/>
    <property type="match status" value="1"/>
</dbReference>
<organism evidence="5 6">
    <name type="scientific">Microscilla marina ATCC 23134</name>
    <dbReference type="NCBI Taxonomy" id="313606"/>
    <lineage>
        <taxon>Bacteria</taxon>
        <taxon>Pseudomonadati</taxon>
        <taxon>Bacteroidota</taxon>
        <taxon>Cytophagia</taxon>
        <taxon>Cytophagales</taxon>
        <taxon>Microscillaceae</taxon>
        <taxon>Microscilla</taxon>
    </lineage>
</organism>
<dbReference type="Pfam" id="PF01053">
    <property type="entry name" value="Cys_Met_Meta_PP"/>
    <property type="match status" value="1"/>
</dbReference>
<dbReference type="GO" id="GO:0009086">
    <property type="term" value="P:methionine biosynthetic process"/>
    <property type="evidence" value="ECO:0007669"/>
    <property type="project" value="UniProtKB-ARBA"/>
</dbReference>
<comment type="caution">
    <text evidence="5">The sequence shown here is derived from an EMBL/GenBank/DDBJ whole genome shotgun (WGS) entry which is preliminary data.</text>
</comment>
<dbReference type="GO" id="GO:0019346">
    <property type="term" value="P:transsulfuration"/>
    <property type="evidence" value="ECO:0007669"/>
    <property type="project" value="InterPro"/>
</dbReference>
<reference evidence="5 6" key="1">
    <citation type="submission" date="2007-01" db="EMBL/GenBank/DDBJ databases">
        <authorList>
            <person name="Haygood M."/>
            <person name="Podell S."/>
            <person name="Anderson C."/>
            <person name="Hopkinson B."/>
            <person name="Roe K."/>
            <person name="Barbeau K."/>
            <person name="Gaasterland T."/>
            <person name="Ferriera S."/>
            <person name="Johnson J."/>
            <person name="Kravitz S."/>
            <person name="Beeson K."/>
            <person name="Sutton G."/>
            <person name="Rogers Y.-H."/>
            <person name="Friedman R."/>
            <person name="Frazier M."/>
            <person name="Venter J.C."/>
        </authorList>
    </citation>
    <scope>NUCLEOTIDE SEQUENCE [LARGE SCALE GENOMIC DNA]</scope>
    <source>
        <strain evidence="5 6">ATCC 23134</strain>
    </source>
</reference>
<accession>A1ZDN6</accession>
<dbReference type="CDD" id="cd00614">
    <property type="entry name" value="CGS_like"/>
    <property type="match status" value="1"/>
</dbReference>
<dbReference type="FunFam" id="3.40.640.10:FF:000046">
    <property type="entry name" value="Cystathionine gamma-lyase"/>
    <property type="match status" value="1"/>
</dbReference>
<evidence type="ECO:0000256" key="1">
    <source>
        <dbReference type="ARBA" id="ARBA00001933"/>
    </source>
</evidence>
<dbReference type="SUPFAM" id="SSF53383">
    <property type="entry name" value="PLP-dependent transferases"/>
    <property type="match status" value="1"/>
</dbReference>